<reference evidence="2" key="1">
    <citation type="submission" date="2022-11" db="EMBL/GenBank/DDBJ databases">
        <title>WGS of Natronobacillus azotifigens 24KS-1, an anaerobic diazotrophic haloalkaliphile from soda-rich habitats.</title>
        <authorList>
            <person name="Sorokin D.Y."/>
            <person name="Merkel A.Y."/>
        </authorList>
    </citation>
    <scope>NUCLEOTIDE SEQUENCE</scope>
    <source>
        <strain evidence="2">24KS-1</strain>
    </source>
</reference>
<keyword evidence="1" id="KW-1133">Transmembrane helix</keyword>
<protein>
    <submittedName>
        <fullName evidence="2">Uncharacterized protein</fullName>
    </submittedName>
</protein>
<accession>A0A9J6RDK4</accession>
<feature type="transmembrane region" description="Helical" evidence="1">
    <location>
        <begin position="43"/>
        <end position="66"/>
    </location>
</feature>
<evidence type="ECO:0000313" key="3">
    <source>
        <dbReference type="Proteomes" id="UP001084197"/>
    </source>
</evidence>
<keyword evidence="3" id="KW-1185">Reference proteome</keyword>
<organism evidence="2 3">
    <name type="scientific">Natronobacillus azotifigens</name>
    <dbReference type="NCBI Taxonomy" id="472978"/>
    <lineage>
        <taxon>Bacteria</taxon>
        <taxon>Bacillati</taxon>
        <taxon>Bacillota</taxon>
        <taxon>Bacilli</taxon>
        <taxon>Bacillales</taxon>
        <taxon>Bacillaceae</taxon>
        <taxon>Natronobacillus</taxon>
    </lineage>
</organism>
<evidence type="ECO:0000313" key="2">
    <source>
        <dbReference type="EMBL" id="MCZ0703752.1"/>
    </source>
</evidence>
<proteinExistence type="predicted"/>
<dbReference type="Proteomes" id="UP001084197">
    <property type="component" value="Unassembled WGS sequence"/>
</dbReference>
<keyword evidence="1" id="KW-0472">Membrane</keyword>
<sequence length="97" mass="11268">MFSNLIYGAMLDNLDLSKEFYYLEISDILKWHIEAYVKDRNELYLTLTALYCLIFVGSVLNMNLLLCSRLRQKEEDNIVNNQSQFGGTYVDLRDGGT</sequence>
<dbReference type="RefSeq" id="WP_268780516.1">
    <property type="nucleotide sequence ID" value="NZ_JAPRAT010000021.1"/>
</dbReference>
<comment type="caution">
    <text evidence="2">The sequence shown here is derived from an EMBL/GenBank/DDBJ whole genome shotgun (WGS) entry which is preliminary data.</text>
</comment>
<evidence type="ECO:0000256" key="1">
    <source>
        <dbReference type="SAM" id="Phobius"/>
    </source>
</evidence>
<gene>
    <name evidence="2" type="ORF">OWO01_11020</name>
</gene>
<name>A0A9J6RDK4_9BACI</name>
<keyword evidence="1" id="KW-0812">Transmembrane</keyword>
<dbReference type="EMBL" id="JAPRAT010000021">
    <property type="protein sequence ID" value="MCZ0703752.1"/>
    <property type="molecule type" value="Genomic_DNA"/>
</dbReference>
<dbReference type="AlphaFoldDB" id="A0A9J6RDK4"/>